<accession>A0AAV9GGA3</accession>
<protein>
    <recommendedName>
        <fullName evidence="2">DUF7918 domain-containing protein</fullName>
    </recommendedName>
</protein>
<gene>
    <name evidence="3" type="ORF">QBC34DRAFT_383296</name>
</gene>
<dbReference type="Proteomes" id="UP001321760">
    <property type="component" value="Unassembled WGS sequence"/>
</dbReference>
<evidence type="ECO:0000313" key="3">
    <source>
        <dbReference type="EMBL" id="KAK4446405.1"/>
    </source>
</evidence>
<feature type="compositionally biased region" description="Basic and acidic residues" evidence="1">
    <location>
        <begin position="302"/>
        <end position="322"/>
    </location>
</feature>
<feature type="compositionally biased region" description="Basic and acidic residues" evidence="1">
    <location>
        <begin position="262"/>
        <end position="272"/>
    </location>
</feature>
<comment type="caution">
    <text evidence="3">The sequence shown here is derived from an EMBL/GenBank/DDBJ whole genome shotgun (WGS) entry which is preliminary data.</text>
</comment>
<dbReference type="AlphaFoldDB" id="A0AAV9GGA3"/>
<proteinExistence type="predicted"/>
<dbReference type="InterPro" id="IPR057678">
    <property type="entry name" value="DUF7918"/>
</dbReference>
<sequence length="350" mass="39953">MAVLPGLEGLEVTIEVDGKTVQEYDPCDDSDGNPPEALKFHVPDAPHQADRKSHVVKYIESKPGVPFRFRIKRLPSFRHQSHHIAFRYHVDDMSSALCHDESVTTTDKNTTWEMMKDGFRLYRGKEEGWVDYNFYFKELVIDVDAEGTISSAESEQEVKRVKKLGVLRVGFWHMKYGAHIEYEPIQRDALHFATHVLSERIVKGKTIDTQASFKERKSSWQTPNTKIPDLYQNSLKRPFAMFEFRYRTMDGLMKGGIVPRPSPEHPSPERPSIKQLAQTMSEAEARPLAQGLGVLVLREARAAKAEDTENVKPGAKREREEDSLNDDAIGQRKKARPLESGNFEVDLTDD</sequence>
<feature type="region of interest" description="Disordered" evidence="1">
    <location>
        <begin position="255"/>
        <end position="282"/>
    </location>
</feature>
<dbReference type="EMBL" id="MU865957">
    <property type="protein sequence ID" value="KAK4446405.1"/>
    <property type="molecule type" value="Genomic_DNA"/>
</dbReference>
<reference evidence="3" key="1">
    <citation type="journal article" date="2023" name="Mol. Phylogenet. Evol.">
        <title>Genome-scale phylogeny and comparative genomics of the fungal order Sordariales.</title>
        <authorList>
            <person name="Hensen N."/>
            <person name="Bonometti L."/>
            <person name="Westerberg I."/>
            <person name="Brannstrom I.O."/>
            <person name="Guillou S."/>
            <person name="Cros-Aarteil S."/>
            <person name="Calhoun S."/>
            <person name="Haridas S."/>
            <person name="Kuo A."/>
            <person name="Mondo S."/>
            <person name="Pangilinan J."/>
            <person name="Riley R."/>
            <person name="LaButti K."/>
            <person name="Andreopoulos B."/>
            <person name="Lipzen A."/>
            <person name="Chen C."/>
            <person name="Yan M."/>
            <person name="Daum C."/>
            <person name="Ng V."/>
            <person name="Clum A."/>
            <person name="Steindorff A."/>
            <person name="Ohm R.A."/>
            <person name="Martin F."/>
            <person name="Silar P."/>
            <person name="Natvig D.O."/>
            <person name="Lalanne C."/>
            <person name="Gautier V."/>
            <person name="Ament-Velasquez S.L."/>
            <person name="Kruys A."/>
            <person name="Hutchinson M.I."/>
            <person name="Powell A.J."/>
            <person name="Barry K."/>
            <person name="Miller A.N."/>
            <person name="Grigoriev I.V."/>
            <person name="Debuchy R."/>
            <person name="Gladieux P."/>
            <person name="Hiltunen Thoren M."/>
            <person name="Johannesson H."/>
        </authorList>
    </citation>
    <scope>NUCLEOTIDE SEQUENCE</scope>
    <source>
        <strain evidence="3">PSN243</strain>
    </source>
</reference>
<dbReference type="PANTHER" id="PTHR36223:SF1">
    <property type="entry name" value="TRANSCRIPTION ELONGATION FACTOR EAF N-TERMINAL DOMAIN-CONTAINING PROTEIN"/>
    <property type="match status" value="1"/>
</dbReference>
<dbReference type="Pfam" id="PF25534">
    <property type="entry name" value="DUF7918"/>
    <property type="match status" value="1"/>
</dbReference>
<feature type="domain" description="DUF7918" evidence="2">
    <location>
        <begin position="9"/>
        <end position="260"/>
    </location>
</feature>
<dbReference type="PANTHER" id="PTHR36223">
    <property type="entry name" value="BETA-LACTAMASE-TYPE TRANSPEPTIDASE FOLD DOMAIN CONTAINING PROTEIN"/>
    <property type="match status" value="1"/>
</dbReference>
<reference evidence="3" key="2">
    <citation type="submission" date="2023-05" db="EMBL/GenBank/DDBJ databases">
        <authorList>
            <consortium name="Lawrence Berkeley National Laboratory"/>
            <person name="Steindorff A."/>
            <person name="Hensen N."/>
            <person name="Bonometti L."/>
            <person name="Westerberg I."/>
            <person name="Brannstrom I.O."/>
            <person name="Guillou S."/>
            <person name="Cros-Aarteil S."/>
            <person name="Calhoun S."/>
            <person name="Haridas S."/>
            <person name="Kuo A."/>
            <person name="Mondo S."/>
            <person name="Pangilinan J."/>
            <person name="Riley R."/>
            <person name="Labutti K."/>
            <person name="Andreopoulos B."/>
            <person name="Lipzen A."/>
            <person name="Chen C."/>
            <person name="Yanf M."/>
            <person name="Daum C."/>
            <person name="Ng V."/>
            <person name="Clum A."/>
            <person name="Ohm R."/>
            <person name="Martin F."/>
            <person name="Silar P."/>
            <person name="Natvig D."/>
            <person name="Lalanne C."/>
            <person name="Gautier V."/>
            <person name="Ament-Velasquez S.L."/>
            <person name="Kruys A."/>
            <person name="Hutchinson M.I."/>
            <person name="Powell A.J."/>
            <person name="Barry K."/>
            <person name="Miller A.N."/>
            <person name="Grigoriev I.V."/>
            <person name="Debuchy R."/>
            <person name="Gladieux P."/>
            <person name="Thoren M.H."/>
            <person name="Johannesson H."/>
        </authorList>
    </citation>
    <scope>NUCLEOTIDE SEQUENCE</scope>
    <source>
        <strain evidence="3">PSN243</strain>
    </source>
</reference>
<evidence type="ECO:0000313" key="4">
    <source>
        <dbReference type="Proteomes" id="UP001321760"/>
    </source>
</evidence>
<organism evidence="3 4">
    <name type="scientific">Podospora aff. communis PSN243</name>
    <dbReference type="NCBI Taxonomy" id="3040156"/>
    <lineage>
        <taxon>Eukaryota</taxon>
        <taxon>Fungi</taxon>
        <taxon>Dikarya</taxon>
        <taxon>Ascomycota</taxon>
        <taxon>Pezizomycotina</taxon>
        <taxon>Sordariomycetes</taxon>
        <taxon>Sordariomycetidae</taxon>
        <taxon>Sordariales</taxon>
        <taxon>Podosporaceae</taxon>
        <taxon>Podospora</taxon>
    </lineage>
</organism>
<feature type="region of interest" description="Disordered" evidence="1">
    <location>
        <begin position="302"/>
        <end position="350"/>
    </location>
</feature>
<keyword evidence="4" id="KW-1185">Reference proteome</keyword>
<evidence type="ECO:0000259" key="2">
    <source>
        <dbReference type="Pfam" id="PF25534"/>
    </source>
</evidence>
<name>A0AAV9GGA3_9PEZI</name>
<evidence type="ECO:0000256" key="1">
    <source>
        <dbReference type="SAM" id="MobiDB-lite"/>
    </source>
</evidence>